<dbReference type="InterPro" id="IPR050077">
    <property type="entry name" value="LexA_repressor"/>
</dbReference>
<proteinExistence type="inferred from homology"/>
<comment type="subunit">
    <text evidence="12">Homodimer.</text>
</comment>
<keyword evidence="3 12" id="KW-0235">DNA replication</keyword>
<feature type="active site" description="For autocatalytic cleavage activity" evidence="12">
    <location>
        <position position="154"/>
    </location>
</feature>
<sequence>MQNNKAMLIYDYIRDCIQNHNFSPTVREICENVGIKSTSTVHYYLQMLEEKGYIVKDPLKKRTIKLPGGGSKSVPLLGTVTAGIPITAIQEIEEYIPVSNLSGNAEDYFALHVRGTSMVGAGILDGDIVIVRQVPVADNGDIVVAMIDDEATVKRFYREDGHIRLQPENPEYEPIITTEAVILGKVVTLMRNYE</sequence>
<evidence type="ECO:0000313" key="17">
    <source>
        <dbReference type="Proteomes" id="UP000824241"/>
    </source>
</evidence>
<keyword evidence="4 12" id="KW-0227">DNA damage</keyword>
<comment type="function">
    <text evidence="12">Represses a number of genes involved in the response to DNA damage (SOS response), including recA and lexA. In the presence of single-stranded DNA, RecA interacts with LexA causing an autocatalytic cleavage which disrupts the DNA-binding part of LexA, leading to derepression of the SOS regulon and eventually DNA repair.</text>
</comment>
<dbReference type="Pfam" id="PF00717">
    <property type="entry name" value="Peptidase_S24"/>
    <property type="match status" value="1"/>
</dbReference>
<dbReference type="InterPro" id="IPR006197">
    <property type="entry name" value="Peptidase_S24_LexA"/>
</dbReference>
<dbReference type="Proteomes" id="UP000824241">
    <property type="component" value="Unassembled WGS sequence"/>
</dbReference>
<feature type="DNA-binding region" description="H-T-H motif" evidence="12">
    <location>
        <begin position="26"/>
        <end position="46"/>
    </location>
</feature>
<keyword evidence="10 12" id="KW-0234">DNA repair</keyword>
<keyword evidence="11 12" id="KW-0742">SOS response</keyword>
<evidence type="ECO:0000256" key="9">
    <source>
        <dbReference type="ARBA" id="ARBA00023163"/>
    </source>
</evidence>
<dbReference type="GO" id="GO:0004252">
    <property type="term" value="F:serine-type endopeptidase activity"/>
    <property type="evidence" value="ECO:0007669"/>
    <property type="project" value="UniProtKB-UniRule"/>
</dbReference>
<evidence type="ECO:0000256" key="2">
    <source>
        <dbReference type="ARBA" id="ARBA00022491"/>
    </source>
</evidence>
<dbReference type="AlphaFoldDB" id="A0A9D1DXX0"/>
<comment type="similarity">
    <text evidence="1 12 13">Belongs to the peptidase S24 family.</text>
</comment>
<keyword evidence="5 12" id="KW-0378">Hydrolase</keyword>
<evidence type="ECO:0000313" key="16">
    <source>
        <dbReference type="EMBL" id="HIR61032.1"/>
    </source>
</evidence>
<dbReference type="InterPro" id="IPR036388">
    <property type="entry name" value="WH-like_DNA-bd_sf"/>
</dbReference>
<comment type="caution">
    <text evidence="16">The sequence shown here is derived from an EMBL/GenBank/DDBJ whole genome shotgun (WGS) entry which is preliminary data.</text>
</comment>
<feature type="domain" description="Peptidase S24/S26A/S26B/S26C" evidence="14">
    <location>
        <begin position="75"/>
        <end position="187"/>
    </location>
</feature>
<evidence type="ECO:0000256" key="11">
    <source>
        <dbReference type="ARBA" id="ARBA00023236"/>
    </source>
</evidence>
<dbReference type="GO" id="GO:0006508">
    <property type="term" value="P:proteolysis"/>
    <property type="evidence" value="ECO:0007669"/>
    <property type="project" value="InterPro"/>
</dbReference>
<keyword evidence="2 12" id="KW-0678">Repressor</keyword>
<organism evidence="16 17">
    <name type="scientific">Candidatus Faecivivens stercoravium</name>
    <dbReference type="NCBI Taxonomy" id="2840803"/>
    <lineage>
        <taxon>Bacteria</taxon>
        <taxon>Bacillati</taxon>
        <taxon>Bacillota</taxon>
        <taxon>Clostridia</taxon>
        <taxon>Eubacteriales</taxon>
        <taxon>Oscillospiraceae</taxon>
        <taxon>Oscillospiraceae incertae sedis</taxon>
        <taxon>Candidatus Faecivivens</taxon>
    </lineage>
</organism>
<dbReference type="GO" id="GO:0045892">
    <property type="term" value="P:negative regulation of DNA-templated transcription"/>
    <property type="evidence" value="ECO:0007669"/>
    <property type="project" value="UniProtKB-UniRule"/>
</dbReference>
<dbReference type="PANTHER" id="PTHR33516">
    <property type="entry name" value="LEXA REPRESSOR"/>
    <property type="match status" value="1"/>
</dbReference>
<dbReference type="PRINTS" id="PR00726">
    <property type="entry name" value="LEXASERPTASE"/>
</dbReference>
<evidence type="ECO:0000259" key="14">
    <source>
        <dbReference type="Pfam" id="PF00717"/>
    </source>
</evidence>
<dbReference type="GO" id="GO:0003677">
    <property type="term" value="F:DNA binding"/>
    <property type="evidence" value="ECO:0007669"/>
    <property type="project" value="UniProtKB-UniRule"/>
</dbReference>
<protein>
    <recommendedName>
        <fullName evidence="12">LexA repressor</fullName>
        <ecNumber evidence="12">3.4.21.88</ecNumber>
    </recommendedName>
</protein>
<feature type="active site" description="For autocatalytic cleavage activity" evidence="12">
    <location>
        <position position="117"/>
    </location>
</feature>
<dbReference type="GO" id="GO:0009432">
    <property type="term" value="P:SOS response"/>
    <property type="evidence" value="ECO:0007669"/>
    <property type="project" value="UniProtKB-UniRule"/>
</dbReference>
<keyword evidence="6 12" id="KW-0068">Autocatalytic cleavage</keyword>
<keyword evidence="8 12" id="KW-0238">DNA-binding</keyword>
<evidence type="ECO:0000256" key="3">
    <source>
        <dbReference type="ARBA" id="ARBA00022705"/>
    </source>
</evidence>
<feature type="site" description="Cleavage; by autolysis" evidence="12">
    <location>
        <begin position="82"/>
        <end position="83"/>
    </location>
</feature>
<dbReference type="InterPro" id="IPR036390">
    <property type="entry name" value="WH_DNA-bd_sf"/>
</dbReference>
<reference evidence="16" key="1">
    <citation type="submission" date="2020-10" db="EMBL/GenBank/DDBJ databases">
        <authorList>
            <person name="Gilroy R."/>
        </authorList>
    </citation>
    <scope>NUCLEOTIDE SEQUENCE</scope>
    <source>
        <strain evidence="16">CHK189-12415</strain>
    </source>
</reference>
<feature type="domain" description="LexA repressor DNA-binding" evidence="15">
    <location>
        <begin position="9"/>
        <end position="63"/>
    </location>
</feature>
<dbReference type="EC" id="3.4.21.88" evidence="12"/>
<dbReference type="FunFam" id="2.10.109.10:FF:000001">
    <property type="entry name" value="LexA repressor"/>
    <property type="match status" value="1"/>
</dbReference>
<evidence type="ECO:0000259" key="15">
    <source>
        <dbReference type="Pfam" id="PF01726"/>
    </source>
</evidence>
<dbReference type="PANTHER" id="PTHR33516:SF2">
    <property type="entry name" value="LEXA REPRESSOR-RELATED"/>
    <property type="match status" value="1"/>
</dbReference>
<dbReference type="GO" id="GO:0006260">
    <property type="term" value="P:DNA replication"/>
    <property type="evidence" value="ECO:0007669"/>
    <property type="project" value="UniProtKB-UniRule"/>
</dbReference>
<dbReference type="GO" id="GO:0006281">
    <property type="term" value="P:DNA repair"/>
    <property type="evidence" value="ECO:0007669"/>
    <property type="project" value="UniProtKB-UniRule"/>
</dbReference>
<dbReference type="EMBL" id="DVHA01000179">
    <property type="protein sequence ID" value="HIR61032.1"/>
    <property type="molecule type" value="Genomic_DNA"/>
</dbReference>
<dbReference type="InterPro" id="IPR015927">
    <property type="entry name" value="Peptidase_S24_S26A/B/C"/>
</dbReference>
<reference evidence="16" key="2">
    <citation type="journal article" date="2021" name="PeerJ">
        <title>Extensive microbial diversity within the chicken gut microbiome revealed by metagenomics and culture.</title>
        <authorList>
            <person name="Gilroy R."/>
            <person name="Ravi A."/>
            <person name="Getino M."/>
            <person name="Pursley I."/>
            <person name="Horton D.L."/>
            <person name="Alikhan N.F."/>
            <person name="Baker D."/>
            <person name="Gharbi K."/>
            <person name="Hall N."/>
            <person name="Watson M."/>
            <person name="Adriaenssens E.M."/>
            <person name="Foster-Nyarko E."/>
            <person name="Jarju S."/>
            <person name="Secka A."/>
            <person name="Antonio M."/>
            <person name="Oren A."/>
            <person name="Chaudhuri R.R."/>
            <person name="La Ragione R."/>
            <person name="Hildebrand F."/>
            <person name="Pallen M.J."/>
        </authorList>
    </citation>
    <scope>NUCLEOTIDE SEQUENCE</scope>
    <source>
        <strain evidence="16">CHK189-12415</strain>
    </source>
</reference>
<gene>
    <name evidence="12 16" type="primary">lexA</name>
    <name evidence="16" type="ORF">IAB37_05605</name>
</gene>
<dbReference type="InterPro" id="IPR006200">
    <property type="entry name" value="LexA"/>
</dbReference>
<evidence type="ECO:0000256" key="7">
    <source>
        <dbReference type="ARBA" id="ARBA00023015"/>
    </source>
</evidence>
<dbReference type="Pfam" id="PF01726">
    <property type="entry name" value="LexA_DNA_bind"/>
    <property type="match status" value="1"/>
</dbReference>
<evidence type="ECO:0000256" key="1">
    <source>
        <dbReference type="ARBA" id="ARBA00007484"/>
    </source>
</evidence>
<dbReference type="InterPro" id="IPR036286">
    <property type="entry name" value="LexA/Signal_pep-like_sf"/>
</dbReference>
<keyword evidence="7 12" id="KW-0805">Transcription regulation</keyword>
<dbReference type="Gene3D" id="2.10.109.10">
    <property type="entry name" value="Umud Fragment, subunit A"/>
    <property type="match status" value="1"/>
</dbReference>
<dbReference type="SUPFAM" id="SSF46785">
    <property type="entry name" value="Winged helix' DNA-binding domain"/>
    <property type="match status" value="1"/>
</dbReference>
<evidence type="ECO:0000256" key="10">
    <source>
        <dbReference type="ARBA" id="ARBA00023204"/>
    </source>
</evidence>
<dbReference type="NCBIfam" id="TIGR00498">
    <property type="entry name" value="lexA"/>
    <property type="match status" value="1"/>
</dbReference>
<evidence type="ECO:0000256" key="6">
    <source>
        <dbReference type="ARBA" id="ARBA00022813"/>
    </source>
</evidence>
<dbReference type="InterPro" id="IPR039418">
    <property type="entry name" value="LexA-like"/>
</dbReference>
<evidence type="ECO:0000256" key="5">
    <source>
        <dbReference type="ARBA" id="ARBA00022801"/>
    </source>
</evidence>
<dbReference type="HAMAP" id="MF_00015">
    <property type="entry name" value="LexA"/>
    <property type="match status" value="1"/>
</dbReference>
<evidence type="ECO:0000256" key="4">
    <source>
        <dbReference type="ARBA" id="ARBA00022763"/>
    </source>
</evidence>
<dbReference type="Gene3D" id="1.10.10.10">
    <property type="entry name" value="Winged helix-like DNA-binding domain superfamily/Winged helix DNA-binding domain"/>
    <property type="match status" value="1"/>
</dbReference>
<evidence type="ECO:0000256" key="8">
    <source>
        <dbReference type="ARBA" id="ARBA00023125"/>
    </source>
</evidence>
<dbReference type="InterPro" id="IPR006199">
    <property type="entry name" value="LexA_DNA-bd_dom"/>
</dbReference>
<name>A0A9D1DXX0_9FIRM</name>
<evidence type="ECO:0000256" key="13">
    <source>
        <dbReference type="RuleBase" id="RU003991"/>
    </source>
</evidence>
<accession>A0A9D1DXX0</accession>
<evidence type="ECO:0000256" key="12">
    <source>
        <dbReference type="HAMAP-Rule" id="MF_00015"/>
    </source>
</evidence>
<keyword evidence="9 12" id="KW-0804">Transcription</keyword>
<dbReference type="CDD" id="cd06529">
    <property type="entry name" value="S24_LexA-like"/>
    <property type="match status" value="1"/>
</dbReference>
<dbReference type="SUPFAM" id="SSF51306">
    <property type="entry name" value="LexA/Signal peptidase"/>
    <property type="match status" value="1"/>
</dbReference>
<comment type="catalytic activity">
    <reaction evidence="12">
        <text>Hydrolysis of Ala-|-Gly bond in repressor LexA.</text>
        <dbReference type="EC" id="3.4.21.88"/>
    </reaction>
</comment>